<feature type="domain" description="LTD" evidence="3">
    <location>
        <begin position="680"/>
        <end position="819"/>
    </location>
</feature>
<dbReference type="NCBIfam" id="NF041940">
    <property type="entry name" value="choice_anch_X"/>
    <property type="match status" value="1"/>
</dbReference>
<dbReference type="InterPro" id="IPR014867">
    <property type="entry name" value="Spore_coat_CotH_CotH2/3/7"/>
</dbReference>
<gene>
    <name evidence="4" type="ORF">HNV10_12080</name>
</gene>
<evidence type="ECO:0000313" key="5">
    <source>
        <dbReference type="Proteomes" id="UP000805085"/>
    </source>
</evidence>
<dbReference type="Gene3D" id="2.60.40.1260">
    <property type="entry name" value="Lamin Tail domain"/>
    <property type="match status" value="2"/>
</dbReference>
<feature type="chain" id="PRO_5045107149" evidence="2">
    <location>
        <begin position="20"/>
        <end position="921"/>
    </location>
</feature>
<proteinExistence type="predicted"/>
<dbReference type="Proteomes" id="UP000805085">
    <property type="component" value="Unassembled WGS sequence"/>
</dbReference>
<organism evidence="4 5">
    <name type="scientific">Winogradskyella litoriviva</name>
    <dbReference type="NCBI Taxonomy" id="1220182"/>
    <lineage>
        <taxon>Bacteria</taxon>
        <taxon>Pseudomonadati</taxon>
        <taxon>Bacteroidota</taxon>
        <taxon>Flavobacteriia</taxon>
        <taxon>Flavobacteriales</taxon>
        <taxon>Flavobacteriaceae</taxon>
        <taxon>Winogradskyella</taxon>
    </lineage>
</organism>
<accession>A0ABX2E6D9</accession>
<dbReference type="Pfam" id="PF18962">
    <property type="entry name" value="Por_Secre_tail"/>
    <property type="match status" value="1"/>
</dbReference>
<reference evidence="4 5" key="1">
    <citation type="journal article" date="2015" name="Int. J. Syst. Evol. Microbiol.">
        <title>Winogradskyella litoriviva sp. nov., isolated from coastal seawater.</title>
        <authorList>
            <person name="Nedashkovskaya O.I."/>
            <person name="Kukhlevskiy A.D."/>
            <person name="Zhukova N.V."/>
            <person name="Kim S.J."/>
            <person name="Rhee S.K."/>
            <person name="Mikhailov V.V."/>
        </authorList>
    </citation>
    <scope>NUCLEOTIDE SEQUENCE [LARGE SCALE GENOMIC DNA]</scope>
    <source>
        <strain evidence="4 5">KMM6491</strain>
    </source>
</reference>
<dbReference type="Pfam" id="PF00932">
    <property type="entry name" value="LTD"/>
    <property type="match status" value="2"/>
</dbReference>
<keyword evidence="4" id="KW-0808">Transferase</keyword>
<dbReference type="InterPro" id="IPR026444">
    <property type="entry name" value="Secre_tail"/>
</dbReference>
<dbReference type="InterPro" id="IPR001322">
    <property type="entry name" value="Lamin_tail_dom"/>
</dbReference>
<keyword evidence="5" id="KW-1185">Reference proteome</keyword>
<feature type="signal peptide" evidence="2">
    <location>
        <begin position="1"/>
        <end position="19"/>
    </location>
</feature>
<protein>
    <submittedName>
        <fullName evidence="4">CotH kinase family protein</fullName>
    </submittedName>
</protein>
<name>A0ABX2E6D9_9FLAO</name>
<keyword evidence="1 2" id="KW-0732">Signal</keyword>
<dbReference type="PROSITE" id="PS51841">
    <property type="entry name" value="LTD"/>
    <property type="match status" value="2"/>
</dbReference>
<dbReference type="PANTHER" id="PTHR40050">
    <property type="entry name" value="INNER SPORE COAT PROTEIN H"/>
    <property type="match status" value="1"/>
</dbReference>
<feature type="domain" description="LTD" evidence="3">
    <location>
        <begin position="534"/>
        <end position="667"/>
    </location>
</feature>
<dbReference type="InterPro" id="IPR036415">
    <property type="entry name" value="Lamin_tail_dom_sf"/>
</dbReference>
<evidence type="ECO:0000256" key="2">
    <source>
        <dbReference type="SAM" id="SignalP"/>
    </source>
</evidence>
<dbReference type="Pfam" id="PF08757">
    <property type="entry name" value="CotH"/>
    <property type="match status" value="1"/>
</dbReference>
<dbReference type="GO" id="GO:0016301">
    <property type="term" value="F:kinase activity"/>
    <property type="evidence" value="ECO:0007669"/>
    <property type="project" value="UniProtKB-KW"/>
</dbReference>
<evidence type="ECO:0000256" key="1">
    <source>
        <dbReference type="ARBA" id="ARBA00022729"/>
    </source>
</evidence>
<dbReference type="RefSeq" id="WP_173301643.1">
    <property type="nucleotide sequence ID" value="NZ_JABRWQ010000005.1"/>
</dbReference>
<sequence>MKKNITLLLIFMLSMHAFSQDLYDINTIQTIEIQFAESNWDALLDAEKAGENNYTEATSVTINGTVYNQVGVKYKGNSSYNANQIKNPFHIELDTYVDQDHQGYTDIKLANVMFDPSFVRETVAYNIVNQYMDAPEANYANVYVNGTLIGLYTNTESISKKFVNKHFDSNDNAFFSCSPPDGAGPQTTTLPNLEYLGTSYTSYDDAYEIKSNDEDDPSVALAHWDDLIDLTYTLNYDISNIEAVLDVDMALWMLAFDNVIVNLDSYIGQFKQNYYLYKDNNGQFKSVVWDLNMSFGTFAMTGESSGGPGPGGGGSTLNSTTQKAQLDYLLHDTSTSFPLVSKLLAVPKYKRMYLAHFKTILTENISNSNYLTLANDYQAIISAAVAADTNKFYTNSQFTGNINTDYSLGMNTAPGLTNLMSARSSYLLSQSDFTNTQPTITNLGSLVEVPIIGDVITITANVTDTNDVYLGYRTDETVPFTKVLMYDDGAHNDGAAGDNVYGVDVTINESYMQYYIYAENSNIGAFSPARAEHEFYTVNATYTTLTAGDLVVNEILASNDTGETDEQGEYEDWIELYNTSDEAVSLDNLYLSDDAEDPLIYQFPTGTTLEPDSYLIVWCDKDTEQGDFHADFKLSSGGETVILSYADGTILENITFGEQTTDLAYARNPNGTGDFVIQEPTFNANNEGLEEYEVLNVGDLVINEILASNDSGATDEQGEYEDWIELYNTTNETLSLDNLYLSDDADDPLVYQFPTGTTLEADSYLIVWCDKDTDQGDFHADFKFSSSGETAILSYANGTILENITFGEQTTDMAYARNPNGTGDFVIQTPTFAMNNQSLSIDEVLFNDGLRFYPNPTSNYLEIENSNYSIETVKVYNLQGQQLLNNQYLDKNSITLDFTAFSKGLYMVVVNEITVLKIARN</sequence>
<dbReference type="EMBL" id="JABRWQ010000005">
    <property type="protein sequence ID" value="NRD23988.1"/>
    <property type="molecule type" value="Genomic_DNA"/>
</dbReference>
<dbReference type="PANTHER" id="PTHR40050:SF1">
    <property type="entry name" value="INNER SPORE COAT PROTEIN H"/>
    <property type="match status" value="1"/>
</dbReference>
<evidence type="ECO:0000259" key="3">
    <source>
        <dbReference type="PROSITE" id="PS51841"/>
    </source>
</evidence>
<comment type="caution">
    <text evidence="4">The sequence shown here is derived from an EMBL/GenBank/DDBJ whole genome shotgun (WGS) entry which is preliminary data.</text>
</comment>
<keyword evidence="4" id="KW-0418">Kinase</keyword>
<evidence type="ECO:0000313" key="4">
    <source>
        <dbReference type="EMBL" id="NRD23988.1"/>
    </source>
</evidence>
<dbReference type="SUPFAM" id="SSF74853">
    <property type="entry name" value="Lamin A/C globular tail domain"/>
    <property type="match status" value="2"/>
</dbReference>
<dbReference type="NCBIfam" id="TIGR04183">
    <property type="entry name" value="Por_Secre_tail"/>
    <property type="match status" value="1"/>
</dbReference>